<dbReference type="RefSeq" id="WP_101309412.1">
    <property type="nucleotide sequence ID" value="NZ_MVDE01000010.1"/>
</dbReference>
<dbReference type="Pfam" id="PF05962">
    <property type="entry name" value="HutD"/>
    <property type="match status" value="1"/>
</dbReference>
<dbReference type="InterPro" id="IPR011051">
    <property type="entry name" value="RmlC_Cupin_sf"/>
</dbReference>
<dbReference type="AlphaFoldDB" id="A0A2N3I9X4"/>
<sequence length="193" mass="21689">MNFEISRTEDFNTINWSGGTSTQLYIYPAKSDYQQRDFAFRLSTATVEVEKSDFTSLPGVSRKIMILDGAIEIIHKNRYSKKLGKFDTDSFEGVWKTSSIGKCIDFNLMTRGTAKGEITALSIEKKQIVNLPLEKETDFLIGYIFSGEISLTINQKIHQLQQGNLLVITQFGSANLQLTGSRDSEVILSKITI</sequence>
<evidence type="ECO:0000313" key="1">
    <source>
        <dbReference type="EMBL" id="PKQ67132.1"/>
    </source>
</evidence>
<keyword evidence="2" id="KW-1185">Reference proteome</keyword>
<dbReference type="PANTHER" id="PTHR37943">
    <property type="entry name" value="PROTEIN VES"/>
    <property type="match status" value="1"/>
</dbReference>
<dbReference type="Gene3D" id="2.60.120.10">
    <property type="entry name" value="Jelly Rolls"/>
    <property type="match status" value="1"/>
</dbReference>
<gene>
    <name evidence="1" type="ORF">BZG01_08515</name>
</gene>
<dbReference type="Proteomes" id="UP000233618">
    <property type="component" value="Unassembled WGS sequence"/>
</dbReference>
<proteinExistence type="predicted"/>
<protein>
    <recommendedName>
        <fullName evidence="3">HutD-family protein</fullName>
    </recommendedName>
</protein>
<name>A0A2N3I9X4_9BACT</name>
<evidence type="ECO:0000313" key="2">
    <source>
        <dbReference type="Proteomes" id="UP000233618"/>
    </source>
</evidence>
<dbReference type="InterPro" id="IPR014710">
    <property type="entry name" value="RmlC-like_jellyroll"/>
</dbReference>
<organism evidence="1 2">
    <name type="scientific">Labilibaculum manganireducens</name>
    <dbReference type="NCBI Taxonomy" id="1940525"/>
    <lineage>
        <taxon>Bacteria</taxon>
        <taxon>Pseudomonadati</taxon>
        <taxon>Bacteroidota</taxon>
        <taxon>Bacteroidia</taxon>
        <taxon>Marinilabiliales</taxon>
        <taxon>Marinifilaceae</taxon>
        <taxon>Labilibaculum</taxon>
    </lineage>
</organism>
<reference evidence="1 2" key="1">
    <citation type="journal article" date="2017" name="Front. Microbiol.">
        <title>Labilibaculum manganireducens gen. nov., sp. nov. and Labilibaculum filiforme sp. nov., Novel Bacteroidetes Isolated from Subsurface Sediments of the Baltic Sea.</title>
        <authorList>
            <person name="Vandieken V."/>
            <person name="Marshall I.P."/>
            <person name="Niemann H."/>
            <person name="Engelen B."/>
            <person name="Cypionka H."/>
        </authorList>
    </citation>
    <scope>NUCLEOTIDE SEQUENCE [LARGE SCALE GENOMIC DNA]</scope>
    <source>
        <strain evidence="1 2">59.10-2M</strain>
    </source>
</reference>
<accession>A0A2N3I9X4</accession>
<dbReference type="SUPFAM" id="SSF51182">
    <property type="entry name" value="RmlC-like cupins"/>
    <property type="match status" value="1"/>
</dbReference>
<dbReference type="PANTHER" id="PTHR37943:SF1">
    <property type="entry name" value="PROTEIN VES"/>
    <property type="match status" value="1"/>
</dbReference>
<evidence type="ECO:0008006" key="3">
    <source>
        <dbReference type="Google" id="ProtNLM"/>
    </source>
</evidence>
<dbReference type="InterPro" id="IPR010282">
    <property type="entry name" value="Uncharacterised_HutD/Ves"/>
</dbReference>
<comment type="caution">
    <text evidence="1">The sequence shown here is derived from an EMBL/GenBank/DDBJ whole genome shotgun (WGS) entry which is preliminary data.</text>
</comment>
<dbReference type="EMBL" id="MVDE01000010">
    <property type="protein sequence ID" value="PKQ67132.1"/>
    <property type="molecule type" value="Genomic_DNA"/>
</dbReference>